<dbReference type="AlphaFoldDB" id="A0A6M5YVX3"/>
<organism evidence="1 2">
    <name type="scientific">Frigoriglobus tundricola</name>
    <dbReference type="NCBI Taxonomy" id="2774151"/>
    <lineage>
        <taxon>Bacteria</taxon>
        <taxon>Pseudomonadati</taxon>
        <taxon>Planctomycetota</taxon>
        <taxon>Planctomycetia</taxon>
        <taxon>Gemmatales</taxon>
        <taxon>Gemmataceae</taxon>
        <taxon>Frigoriglobus</taxon>
    </lineage>
</organism>
<dbReference type="Proteomes" id="UP000503447">
    <property type="component" value="Chromosome"/>
</dbReference>
<reference evidence="2" key="1">
    <citation type="submission" date="2020-05" db="EMBL/GenBank/DDBJ databases">
        <title>Frigoriglobus tundricola gen. nov., sp. nov., a psychrotolerant cellulolytic planctomycete of the family Gemmataceae with two divergent copies of 16S rRNA gene.</title>
        <authorList>
            <person name="Kulichevskaya I.S."/>
            <person name="Ivanova A.A."/>
            <person name="Naumoff D.G."/>
            <person name="Beletsky A.V."/>
            <person name="Rijpstra W.I.C."/>
            <person name="Sinninghe Damste J.S."/>
            <person name="Mardanov A.V."/>
            <person name="Ravin N.V."/>
            <person name="Dedysh S.N."/>
        </authorList>
    </citation>
    <scope>NUCLEOTIDE SEQUENCE [LARGE SCALE GENOMIC DNA]</scope>
    <source>
        <strain evidence="2">PL17</strain>
    </source>
</reference>
<sequence>MAVPPSHAARYSRCHFEENELAIGDVPNGRDEPPGVGLKAPVIF</sequence>
<dbReference type="KEGG" id="ftj:FTUN_4616"/>
<keyword evidence="2" id="KW-1185">Reference proteome</keyword>
<accession>A0A6M5YVX3</accession>
<evidence type="ECO:0000313" key="2">
    <source>
        <dbReference type="Proteomes" id="UP000503447"/>
    </source>
</evidence>
<gene>
    <name evidence="1" type="ORF">FTUN_4616</name>
</gene>
<dbReference type="EMBL" id="CP053452">
    <property type="protein sequence ID" value="QJW97052.1"/>
    <property type="molecule type" value="Genomic_DNA"/>
</dbReference>
<evidence type="ECO:0000313" key="1">
    <source>
        <dbReference type="EMBL" id="QJW97052.1"/>
    </source>
</evidence>
<protein>
    <submittedName>
        <fullName evidence="1">Uncharacterized protein</fullName>
    </submittedName>
</protein>
<proteinExistence type="predicted"/>
<name>A0A6M5YVX3_9BACT</name>